<reference evidence="7" key="1">
    <citation type="submission" date="2021-11" db="EMBL/GenBank/DDBJ databases">
        <title>Cultivation dependent microbiological survey of springs from the worlds oldest radium mine currently devoted to the extraction of radon-saturated water.</title>
        <authorList>
            <person name="Kapinusova G."/>
            <person name="Smrhova T."/>
            <person name="Strejcek M."/>
            <person name="Suman J."/>
            <person name="Jani K."/>
            <person name="Pajer P."/>
            <person name="Uhlik O."/>
        </authorList>
    </citation>
    <scope>NUCLEOTIDE SEQUENCE [LARGE SCALE GENOMIC DNA]</scope>
    <source>
        <strain evidence="7">J379</strain>
    </source>
</reference>
<comment type="subcellular location">
    <subcellularLocation>
        <location evidence="1">Endomembrane system</location>
        <topology evidence="1">Multi-pass membrane protein</topology>
    </subcellularLocation>
</comment>
<name>A0ABY5PH05_9ACTN</name>
<dbReference type="RefSeq" id="WP_353864446.1">
    <property type="nucleotide sequence ID" value="NZ_CP088295.1"/>
</dbReference>
<dbReference type="PANTHER" id="PTHR12714">
    <property type="entry name" value="PROTEIN-S ISOPRENYLCYSTEINE O-METHYLTRANSFERASE"/>
    <property type="match status" value="1"/>
</dbReference>
<keyword evidence="4 5" id="KW-0472">Membrane</keyword>
<feature type="transmembrane region" description="Helical" evidence="5">
    <location>
        <begin position="36"/>
        <end position="57"/>
    </location>
</feature>
<evidence type="ECO:0000256" key="5">
    <source>
        <dbReference type="SAM" id="Phobius"/>
    </source>
</evidence>
<dbReference type="Proteomes" id="UP001058860">
    <property type="component" value="Chromosome"/>
</dbReference>
<evidence type="ECO:0000256" key="3">
    <source>
        <dbReference type="ARBA" id="ARBA00022989"/>
    </source>
</evidence>
<sequence length="190" mass="20626">MVAFSVTIIVFVALATLVLFWARADLRTHGGLTMRSAIASWLLYVLHADSVVSAAWGNLMVVDVPERPAMLIGATVITAGLVLFLAASVQLGLRGDFSGMRPRRLVTTGAYRLARHPQNTGWGLLLLGAAIAGRSLLALILVAVFVVFVDRFMRIEDQQLSHDFGDTYAAYRERTPAVPFGRRHPAGQPA</sequence>
<dbReference type="Pfam" id="PF04191">
    <property type="entry name" value="PEMT"/>
    <property type="match status" value="1"/>
</dbReference>
<keyword evidence="7" id="KW-1185">Reference proteome</keyword>
<feature type="transmembrane region" description="Helical" evidence="5">
    <location>
        <begin position="69"/>
        <end position="93"/>
    </location>
</feature>
<organism evidence="6 7">
    <name type="scientific">Svornostia abyssi</name>
    <dbReference type="NCBI Taxonomy" id="2898438"/>
    <lineage>
        <taxon>Bacteria</taxon>
        <taxon>Bacillati</taxon>
        <taxon>Actinomycetota</taxon>
        <taxon>Thermoleophilia</taxon>
        <taxon>Solirubrobacterales</taxon>
        <taxon>Baekduiaceae</taxon>
        <taxon>Svornostia</taxon>
    </lineage>
</organism>
<dbReference type="EMBL" id="CP088295">
    <property type="protein sequence ID" value="UUY03948.1"/>
    <property type="molecule type" value="Genomic_DNA"/>
</dbReference>
<evidence type="ECO:0000313" key="7">
    <source>
        <dbReference type="Proteomes" id="UP001058860"/>
    </source>
</evidence>
<accession>A0ABY5PH05</accession>
<keyword evidence="3 5" id="KW-1133">Transmembrane helix</keyword>
<dbReference type="Gene3D" id="1.20.120.1630">
    <property type="match status" value="1"/>
</dbReference>
<evidence type="ECO:0000313" key="6">
    <source>
        <dbReference type="EMBL" id="UUY03948.1"/>
    </source>
</evidence>
<evidence type="ECO:0008006" key="8">
    <source>
        <dbReference type="Google" id="ProtNLM"/>
    </source>
</evidence>
<proteinExistence type="predicted"/>
<dbReference type="PANTHER" id="PTHR12714:SF9">
    <property type="entry name" value="PROTEIN-S-ISOPRENYLCYSTEINE O-METHYLTRANSFERASE"/>
    <property type="match status" value="1"/>
</dbReference>
<protein>
    <recommendedName>
        <fullName evidence="8">Isoprenylcysteine carboxylmethyltransferase family protein</fullName>
    </recommendedName>
</protein>
<feature type="transmembrane region" description="Helical" evidence="5">
    <location>
        <begin position="122"/>
        <end position="149"/>
    </location>
</feature>
<feature type="transmembrane region" description="Helical" evidence="5">
    <location>
        <begin position="6"/>
        <end position="24"/>
    </location>
</feature>
<evidence type="ECO:0000256" key="1">
    <source>
        <dbReference type="ARBA" id="ARBA00004127"/>
    </source>
</evidence>
<gene>
    <name evidence="6" type="ORF">LRS13_25415</name>
</gene>
<evidence type="ECO:0000256" key="4">
    <source>
        <dbReference type="ARBA" id="ARBA00023136"/>
    </source>
</evidence>
<dbReference type="InterPro" id="IPR007318">
    <property type="entry name" value="Phopholipid_MeTrfase"/>
</dbReference>
<keyword evidence="2 5" id="KW-0812">Transmembrane</keyword>
<evidence type="ECO:0000256" key="2">
    <source>
        <dbReference type="ARBA" id="ARBA00022692"/>
    </source>
</evidence>